<evidence type="ECO:0000313" key="1">
    <source>
        <dbReference type="EMBL" id="KAG5635384.1"/>
    </source>
</evidence>
<dbReference type="Gene3D" id="3.30.70.80">
    <property type="entry name" value="Peptidase S8 propeptide/proteinase inhibitor I9"/>
    <property type="match status" value="1"/>
</dbReference>
<dbReference type="EMBL" id="JABCKI010006105">
    <property type="protein sequence ID" value="KAG5635384.1"/>
    <property type="molecule type" value="Genomic_DNA"/>
</dbReference>
<dbReference type="SUPFAM" id="SSF54897">
    <property type="entry name" value="Protease propeptides/inhibitors"/>
    <property type="match status" value="1"/>
</dbReference>
<dbReference type="OrthoDB" id="19448at2759"/>
<proteinExistence type="predicted"/>
<accession>A0A9P7K3Q3</accession>
<protein>
    <recommendedName>
        <fullName evidence="3">Inhibitor I9 domain-containing protein</fullName>
    </recommendedName>
</protein>
<gene>
    <name evidence="1" type="ORF">H0H81_011460</name>
</gene>
<evidence type="ECO:0008006" key="3">
    <source>
        <dbReference type="Google" id="ProtNLM"/>
    </source>
</evidence>
<reference evidence="1" key="1">
    <citation type="submission" date="2021-02" db="EMBL/GenBank/DDBJ databases">
        <authorList>
            <person name="Nieuwenhuis M."/>
            <person name="Van De Peppel L.J.J."/>
        </authorList>
    </citation>
    <scope>NUCLEOTIDE SEQUENCE</scope>
    <source>
        <strain evidence="1">D49</strain>
    </source>
</reference>
<comment type="caution">
    <text evidence="1">The sequence shown here is derived from an EMBL/GenBank/DDBJ whole genome shotgun (WGS) entry which is preliminary data.</text>
</comment>
<dbReference type="InterPro" id="IPR037045">
    <property type="entry name" value="S8pro/Inhibitor_I9_sf"/>
</dbReference>
<keyword evidence="2" id="KW-1185">Reference proteome</keyword>
<dbReference type="AlphaFoldDB" id="A0A9P7K3Q3"/>
<name>A0A9P7K3Q3_9AGAR</name>
<organism evidence="1 2">
    <name type="scientific">Sphagnurus paluster</name>
    <dbReference type="NCBI Taxonomy" id="117069"/>
    <lineage>
        <taxon>Eukaryota</taxon>
        <taxon>Fungi</taxon>
        <taxon>Dikarya</taxon>
        <taxon>Basidiomycota</taxon>
        <taxon>Agaricomycotina</taxon>
        <taxon>Agaricomycetes</taxon>
        <taxon>Agaricomycetidae</taxon>
        <taxon>Agaricales</taxon>
        <taxon>Tricholomatineae</taxon>
        <taxon>Lyophyllaceae</taxon>
        <taxon>Sphagnurus</taxon>
    </lineage>
</organism>
<dbReference type="Proteomes" id="UP000717328">
    <property type="component" value="Unassembled WGS sequence"/>
</dbReference>
<evidence type="ECO:0000313" key="2">
    <source>
        <dbReference type="Proteomes" id="UP000717328"/>
    </source>
</evidence>
<sequence length="82" mass="9158">MIKVHSFKGAKTGNYIVKLREGTSKSQVLEGLKGVRVIQDWSVIHGFECILENKALNALRASPDVEHSEDGIMHTYATQYVL</sequence>
<reference evidence="1" key="2">
    <citation type="submission" date="2021-10" db="EMBL/GenBank/DDBJ databases">
        <title>Phylogenomics reveals ancestral predisposition of the termite-cultivated fungus Termitomyces towards a domesticated lifestyle.</title>
        <authorList>
            <person name="Auxier B."/>
            <person name="Grum-Grzhimaylo A."/>
            <person name="Cardenas M.E."/>
            <person name="Lodge J.D."/>
            <person name="Laessoe T."/>
            <person name="Pedersen O."/>
            <person name="Smith M.E."/>
            <person name="Kuyper T.W."/>
            <person name="Franco-Molano E.A."/>
            <person name="Baroni T.J."/>
            <person name="Aanen D.K."/>
        </authorList>
    </citation>
    <scope>NUCLEOTIDE SEQUENCE</scope>
    <source>
        <strain evidence="1">D49</strain>
    </source>
</reference>